<feature type="transmembrane region" description="Helical" evidence="1">
    <location>
        <begin position="17"/>
        <end position="36"/>
    </location>
</feature>
<evidence type="ECO:0000313" key="3">
    <source>
        <dbReference type="EMBL" id="GAQ25623.1"/>
    </source>
</evidence>
<sequence>MNYTVTENRKMKIGIRILFCIYFIFLIKVILFKYPINIAISALKAGEIPPLAVRLESANFIPTKTIFRFMVISKNLRVSAENLLGNIAIFAPLGFLLPVILKRKIHSLKSVVTASFFVSLAMETAQLLFNLGIFDVDDILLNMLGAILGYAFYRLIKH</sequence>
<keyword evidence="4" id="KW-1185">Reference proteome</keyword>
<dbReference type="Pfam" id="PF04892">
    <property type="entry name" value="VanZ"/>
    <property type="match status" value="1"/>
</dbReference>
<dbReference type="PANTHER" id="PTHR36834">
    <property type="entry name" value="MEMBRANE PROTEIN-RELATED"/>
    <property type="match status" value="1"/>
</dbReference>
<dbReference type="Proteomes" id="UP000062160">
    <property type="component" value="Unassembled WGS sequence"/>
</dbReference>
<reference evidence="3" key="1">
    <citation type="journal article" date="2016" name="Genome Announc.">
        <title>Draft Genome Sequence of the Syntrophic Lactate-Degrading Bacterium Tepidanaerobacter syntrophicus JLT.</title>
        <authorList>
            <person name="Matsuura N."/>
            <person name="Ohashi A."/>
            <person name="Tourlousse D.M."/>
            <person name="Sekiguchi Y."/>
        </authorList>
    </citation>
    <scope>NUCLEOTIDE SEQUENCE [LARGE SCALE GENOMIC DNA]</scope>
    <source>
        <strain evidence="3">JL</strain>
    </source>
</reference>
<dbReference type="AlphaFoldDB" id="A0A0U9HRH5"/>
<dbReference type="RefSeq" id="WP_059033031.1">
    <property type="nucleotide sequence ID" value="NZ_DF977002.1"/>
</dbReference>
<evidence type="ECO:0000256" key="1">
    <source>
        <dbReference type="SAM" id="Phobius"/>
    </source>
</evidence>
<keyword evidence="1" id="KW-0472">Membrane</keyword>
<feature type="transmembrane region" description="Helical" evidence="1">
    <location>
        <begin position="83"/>
        <end position="101"/>
    </location>
</feature>
<dbReference type="PANTHER" id="PTHR36834:SF1">
    <property type="entry name" value="INTEGRAL MEMBRANE PROTEIN"/>
    <property type="match status" value="1"/>
</dbReference>
<dbReference type="EMBL" id="DF977002">
    <property type="protein sequence ID" value="GAQ25623.1"/>
    <property type="molecule type" value="Genomic_DNA"/>
</dbReference>
<organism evidence="3">
    <name type="scientific">Tepidanaerobacter syntrophicus</name>
    <dbReference type="NCBI Taxonomy" id="224999"/>
    <lineage>
        <taxon>Bacteria</taxon>
        <taxon>Bacillati</taxon>
        <taxon>Bacillota</taxon>
        <taxon>Clostridia</taxon>
        <taxon>Thermosediminibacterales</taxon>
        <taxon>Tepidanaerobacteraceae</taxon>
        <taxon>Tepidanaerobacter</taxon>
    </lineage>
</organism>
<evidence type="ECO:0000313" key="4">
    <source>
        <dbReference type="Proteomes" id="UP000062160"/>
    </source>
</evidence>
<feature type="domain" description="VanZ-like" evidence="2">
    <location>
        <begin position="19"/>
        <end position="156"/>
    </location>
</feature>
<gene>
    <name evidence="3" type="ORF">TSYNT_8152</name>
</gene>
<protein>
    <submittedName>
        <fullName evidence="3">Glycopeptide antibiotics resistance protein</fullName>
    </submittedName>
</protein>
<accession>A0A0U9HRH5</accession>
<keyword evidence="1" id="KW-0812">Transmembrane</keyword>
<dbReference type="OrthoDB" id="9805025at2"/>
<dbReference type="InterPro" id="IPR053150">
    <property type="entry name" value="Teicoplanin_resist-assoc"/>
</dbReference>
<dbReference type="InterPro" id="IPR006976">
    <property type="entry name" value="VanZ-like"/>
</dbReference>
<feature type="transmembrane region" description="Helical" evidence="1">
    <location>
        <begin position="113"/>
        <end position="133"/>
    </location>
</feature>
<proteinExistence type="predicted"/>
<dbReference type="STRING" id="224999.GCA_001485475_01653"/>
<feature type="transmembrane region" description="Helical" evidence="1">
    <location>
        <begin position="139"/>
        <end position="156"/>
    </location>
</feature>
<evidence type="ECO:0000259" key="2">
    <source>
        <dbReference type="Pfam" id="PF04892"/>
    </source>
</evidence>
<name>A0A0U9HRH5_9FIRM</name>
<keyword evidence="1" id="KW-1133">Transmembrane helix</keyword>